<dbReference type="InterPro" id="IPR003347">
    <property type="entry name" value="JmjC_dom"/>
</dbReference>
<name>A0AAE8MAJ1_9HYPO</name>
<feature type="compositionally biased region" description="Low complexity" evidence="1">
    <location>
        <begin position="304"/>
        <end position="320"/>
    </location>
</feature>
<dbReference type="SUPFAM" id="SSF51197">
    <property type="entry name" value="Clavaminate synthase-like"/>
    <property type="match status" value="1"/>
</dbReference>
<feature type="compositionally biased region" description="Low complexity" evidence="1">
    <location>
        <begin position="329"/>
        <end position="340"/>
    </location>
</feature>
<organism evidence="3 4">
    <name type="scientific">Fusarium torulosum</name>
    <dbReference type="NCBI Taxonomy" id="33205"/>
    <lineage>
        <taxon>Eukaryota</taxon>
        <taxon>Fungi</taxon>
        <taxon>Dikarya</taxon>
        <taxon>Ascomycota</taxon>
        <taxon>Pezizomycotina</taxon>
        <taxon>Sordariomycetes</taxon>
        <taxon>Hypocreomycetidae</taxon>
        <taxon>Hypocreales</taxon>
        <taxon>Nectriaceae</taxon>
        <taxon>Fusarium</taxon>
    </lineage>
</organism>
<dbReference type="PROSITE" id="PS51184">
    <property type="entry name" value="JMJC"/>
    <property type="match status" value="1"/>
</dbReference>
<dbReference type="Pfam" id="PF02373">
    <property type="entry name" value="JmjC"/>
    <property type="match status" value="1"/>
</dbReference>
<keyword evidence="4" id="KW-1185">Reference proteome</keyword>
<reference evidence="3" key="1">
    <citation type="submission" date="2018-03" db="EMBL/GenBank/DDBJ databases">
        <authorList>
            <person name="Guldener U."/>
        </authorList>
    </citation>
    <scope>NUCLEOTIDE SEQUENCE</scope>
</reference>
<sequence>MGTKVAHTPITETRHQLHPHICSAPTIHLNDAMATSDFVKKSESVLTTVEKMESDFNALHAMLHNKTQGRNRLTRRSTKQDSDQNKHLLESILPKLDGLGKQLKTLKSQAMDIRAEARSHTLSSAAISANEQAMHQITNGPVMDTQSEDTGDAESAPTRDEQHQGTQVGISEQEVPRQSLGGETSPAQHGQIPDGQSVIQSADTIMWGTGSADELILIPPVERAEGTEDSNSSQPTQLPSALLDSQEDASHASAEVSTSQPTIINGANQAPIAPTTTRKNIAVHLDMEPRNSPRASSHTPMSESPNSYAASGPSPASSRSTELTWPDIPSTTCSPSTTMPGIVHNEQLRPSAAEGPNTATSRCERAIANNQPSKVVRDDNTHQIAKDMTTTDSDATAILHIQTHSPEGDAEHQQVQSSLALNASRDGGDPREEGAGLDVRPKRTMPTSTITARSTLPTITLSNADMDRLVDKLGELACDHTLPDGAKQHLSVPRRTVDLRDVQNSINTNAGTLQYTSIRYEAGPNGKGDTRVHASHKVSHMDWSGFTAETKRPTIEQAKEAFETIAQNPPEEEIPYYVGHLDILRDTPPDPGPLITGDPDFKDLHTPYSHIGGYFSANRMHNEDMTFMEETAEGLVFHGLRSYNEVYFGTGFKLWLVIKRHHIAKFDAFVKANWKCNDCNHAVSHQDILFAPSILERAGIEYNITVVGCGEAFWTLPGQQHQVLNIGYCAAVSINFALPDDNLDPKRSIQCSDCGMFEVAKKRGATIVPALSSETVKNRRKRNADEEIARTSAKRMTRTNTGPGRELKAVMDKLSTVTYNPPVVNVASVSNAEVAVFSRVAAIRSTVAVQQLIDVTKEYRKQQSQSAFTNNPDHSSLDQAVASVGHYMGRTRLDKICLRLAQRRLAQEAEKTRAPMQLQLDAAFLSELASRHDMAKEELKRHLQEGGQWRRVCGAYHGLLPFIPLDSHNAFQITKQKWIELSRKDNNDSLRVFHSLLDDEYTMNLCAAGEMFESIISGASVAFIWEGNGIDLDATNVDVLLKTLA</sequence>
<gene>
    <name evidence="3" type="ORF">FTOL_06881</name>
</gene>
<dbReference type="EMBL" id="ONZP01000231">
    <property type="protein sequence ID" value="SPJ78492.1"/>
    <property type="molecule type" value="Genomic_DNA"/>
</dbReference>
<feature type="compositionally biased region" description="Polar residues" evidence="1">
    <location>
        <begin position="293"/>
        <end position="303"/>
    </location>
</feature>
<protein>
    <recommendedName>
        <fullName evidence="2">JmjC domain-containing protein</fullName>
    </recommendedName>
</protein>
<feature type="domain" description="JmjC" evidence="2">
    <location>
        <begin position="576"/>
        <end position="753"/>
    </location>
</feature>
<evidence type="ECO:0000313" key="3">
    <source>
        <dbReference type="EMBL" id="SPJ78492.1"/>
    </source>
</evidence>
<dbReference type="SMART" id="SM00558">
    <property type="entry name" value="JmjC"/>
    <property type="match status" value="1"/>
</dbReference>
<comment type="caution">
    <text evidence="3">The sequence shown here is derived from an EMBL/GenBank/DDBJ whole genome shotgun (WGS) entry which is preliminary data.</text>
</comment>
<evidence type="ECO:0000259" key="2">
    <source>
        <dbReference type="PROSITE" id="PS51184"/>
    </source>
</evidence>
<feature type="region of interest" description="Disordered" evidence="1">
    <location>
        <begin position="224"/>
        <end position="277"/>
    </location>
</feature>
<dbReference type="Proteomes" id="UP001187734">
    <property type="component" value="Unassembled WGS sequence"/>
</dbReference>
<evidence type="ECO:0000256" key="1">
    <source>
        <dbReference type="SAM" id="MobiDB-lite"/>
    </source>
</evidence>
<feature type="compositionally biased region" description="Polar residues" evidence="1">
    <location>
        <begin position="255"/>
        <end position="277"/>
    </location>
</feature>
<dbReference type="AlphaFoldDB" id="A0AAE8MAJ1"/>
<evidence type="ECO:0000313" key="4">
    <source>
        <dbReference type="Proteomes" id="UP001187734"/>
    </source>
</evidence>
<accession>A0AAE8MAJ1</accession>
<feature type="region of interest" description="Disordered" evidence="1">
    <location>
        <begin position="141"/>
        <end position="194"/>
    </location>
</feature>
<dbReference type="Gene3D" id="2.60.120.650">
    <property type="entry name" value="Cupin"/>
    <property type="match status" value="1"/>
</dbReference>
<feature type="region of interest" description="Disordered" evidence="1">
    <location>
        <begin position="289"/>
        <end position="342"/>
    </location>
</feature>
<feature type="region of interest" description="Disordered" evidence="1">
    <location>
        <begin position="405"/>
        <end position="442"/>
    </location>
</feature>
<feature type="compositionally biased region" description="Polar residues" evidence="1">
    <location>
        <begin position="229"/>
        <end position="239"/>
    </location>
</feature>
<proteinExistence type="predicted"/>